<accession>A0A448TTP3</accession>
<dbReference type="KEGG" id="adp:NCTC12871_00823"/>
<gene>
    <name evidence="1" type="ORF">NCTC12871_00823</name>
</gene>
<evidence type="ECO:0000313" key="1">
    <source>
        <dbReference type="EMBL" id="VEJ09370.1"/>
    </source>
</evidence>
<protein>
    <submittedName>
        <fullName evidence="1">Uncharacterized protein</fullName>
    </submittedName>
</protein>
<evidence type="ECO:0000313" key="2">
    <source>
        <dbReference type="Proteomes" id="UP000279799"/>
    </source>
</evidence>
<name>A0A448TTP3_9PAST</name>
<dbReference type="Proteomes" id="UP000279799">
    <property type="component" value="Chromosome"/>
</dbReference>
<organism evidence="1 2">
    <name type="scientific">Actinobacillus delphinicola</name>
    <dbReference type="NCBI Taxonomy" id="51161"/>
    <lineage>
        <taxon>Bacteria</taxon>
        <taxon>Pseudomonadati</taxon>
        <taxon>Pseudomonadota</taxon>
        <taxon>Gammaproteobacteria</taxon>
        <taxon>Pasteurellales</taxon>
        <taxon>Pasteurellaceae</taxon>
        <taxon>Actinobacillus</taxon>
    </lineage>
</organism>
<dbReference type="RefSeq" id="WP_126599246.1">
    <property type="nucleotide sequence ID" value="NZ_LR134510.1"/>
</dbReference>
<dbReference type="OrthoDB" id="7067870at2"/>
<keyword evidence="2" id="KW-1185">Reference proteome</keyword>
<dbReference type="AlphaFoldDB" id="A0A448TTP3"/>
<sequence>MKEKDMLENLEIENEAEWTGEMESHDCSKCDEILIFTLRDNFHTFTIPFSTVLAMLKFAETDGDIPPIPPEWWVRMQGLYPTLPTPVANP</sequence>
<reference evidence="1 2" key="1">
    <citation type="submission" date="2018-12" db="EMBL/GenBank/DDBJ databases">
        <authorList>
            <consortium name="Pathogen Informatics"/>
        </authorList>
    </citation>
    <scope>NUCLEOTIDE SEQUENCE [LARGE SCALE GENOMIC DNA]</scope>
    <source>
        <strain evidence="1 2">NCTC12871</strain>
    </source>
</reference>
<proteinExistence type="predicted"/>
<dbReference type="EMBL" id="LR134510">
    <property type="protein sequence ID" value="VEJ09370.1"/>
    <property type="molecule type" value="Genomic_DNA"/>
</dbReference>